<evidence type="ECO:0000256" key="1">
    <source>
        <dbReference type="ARBA" id="ARBA00007957"/>
    </source>
</evidence>
<keyword evidence="4" id="KW-0805">Transcription regulation</keyword>
<keyword evidence="5" id="KW-0238">DNA-binding</keyword>
<evidence type="ECO:0000256" key="6">
    <source>
        <dbReference type="ARBA" id="ARBA00023163"/>
    </source>
</evidence>
<dbReference type="GO" id="GO:1900376">
    <property type="term" value="P:regulation of secondary metabolite biosynthetic process"/>
    <property type="evidence" value="ECO:0007669"/>
    <property type="project" value="TreeGrafter"/>
</dbReference>
<dbReference type="AlphaFoldDB" id="A0A161SB29"/>
<feature type="binding site" evidence="7">
    <location>
        <position position="139"/>
    </location>
    <ligand>
        <name>Zn(2+)</name>
        <dbReference type="ChEBI" id="CHEBI:29105"/>
    </ligand>
</feature>
<evidence type="ECO:0000313" key="8">
    <source>
        <dbReference type="EMBL" id="KZE25283.1"/>
    </source>
</evidence>
<evidence type="ECO:0000256" key="2">
    <source>
        <dbReference type="ARBA" id="ARBA00022491"/>
    </source>
</evidence>
<evidence type="ECO:0000256" key="4">
    <source>
        <dbReference type="ARBA" id="ARBA00023015"/>
    </source>
</evidence>
<feature type="binding site" evidence="7">
    <location>
        <position position="99"/>
    </location>
    <ligand>
        <name>Zn(2+)</name>
        <dbReference type="ChEBI" id="CHEBI:29105"/>
    </ligand>
</feature>
<dbReference type="PANTHER" id="PTHR33202:SF6">
    <property type="entry name" value="ZINC UPTAKE REGULATION PROTEIN"/>
    <property type="match status" value="1"/>
</dbReference>
<dbReference type="GO" id="GO:0000976">
    <property type="term" value="F:transcription cis-regulatory region binding"/>
    <property type="evidence" value="ECO:0007669"/>
    <property type="project" value="TreeGrafter"/>
</dbReference>
<dbReference type="OrthoDB" id="9801127at2"/>
<dbReference type="Pfam" id="PF01475">
    <property type="entry name" value="FUR"/>
    <property type="match status" value="1"/>
</dbReference>
<proteinExistence type="inferred from homology"/>
<evidence type="ECO:0000256" key="3">
    <source>
        <dbReference type="ARBA" id="ARBA00022833"/>
    </source>
</evidence>
<keyword evidence="7" id="KW-0479">Metal-binding</keyword>
<organism evidence="8 9">
    <name type="scientific">Crenobacter luteus</name>
    <dbReference type="NCBI Taxonomy" id="1452487"/>
    <lineage>
        <taxon>Bacteria</taxon>
        <taxon>Pseudomonadati</taxon>
        <taxon>Pseudomonadota</taxon>
        <taxon>Betaproteobacteria</taxon>
        <taxon>Neisseriales</taxon>
        <taxon>Neisseriaceae</taxon>
        <taxon>Crenobacter</taxon>
    </lineage>
</organism>
<dbReference type="PANTHER" id="PTHR33202">
    <property type="entry name" value="ZINC UPTAKE REGULATION PROTEIN"/>
    <property type="match status" value="1"/>
</dbReference>
<sequence length="144" mass="15420">MDKTAFLSQAEQHCLRLGNRLTALRRQVLELVLGYPGVVKAYQVLADLQKERGVAAPPTVYRALDFLVENGLLHRVEALNGFIVCEHFDCPHEGLILVCARCGGVTELDATGPMAALRDASAAAGFAVAPQNLVLTGTCQSCQA</sequence>
<keyword evidence="6" id="KW-0804">Transcription</keyword>
<dbReference type="EMBL" id="LQQU01000059">
    <property type="protein sequence ID" value="KZE25283.1"/>
    <property type="molecule type" value="Genomic_DNA"/>
</dbReference>
<dbReference type="InterPro" id="IPR043135">
    <property type="entry name" value="Fur_C"/>
</dbReference>
<comment type="cofactor">
    <cofactor evidence="7">
        <name>Zn(2+)</name>
        <dbReference type="ChEBI" id="CHEBI:29105"/>
    </cofactor>
    <text evidence="7">Binds 1 zinc ion per subunit.</text>
</comment>
<keyword evidence="2" id="KW-0678">Repressor</keyword>
<feature type="binding site" evidence="7">
    <location>
        <position position="142"/>
    </location>
    <ligand>
        <name>Zn(2+)</name>
        <dbReference type="ChEBI" id="CHEBI:29105"/>
    </ligand>
</feature>
<keyword evidence="9" id="KW-1185">Reference proteome</keyword>
<dbReference type="GO" id="GO:0003700">
    <property type="term" value="F:DNA-binding transcription factor activity"/>
    <property type="evidence" value="ECO:0007669"/>
    <property type="project" value="InterPro"/>
</dbReference>
<name>A0A161SB29_9NEIS</name>
<dbReference type="Gene3D" id="3.30.1490.190">
    <property type="match status" value="1"/>
</dbReference>
<dbReference type="InterPro" id="IPR002481">
    <property type="entry name" value="FUR"/>
</dbReference>
<accession>A0A161SB29</accession>
<dbReference type="GO" id="GO:0005829">
    <property type="term" value="C:cytosol"/>
    <property type="evidence" value="ECO:0007669"/>
    <property type="project" value="TreeGrafter"/>
</dbReference>
<gene>
    <name evidence="8" type="ORF">AVW16_02985</name>
</gene>
<comment type="caution">
    <text evidence="8">The sequence shown here is derived from an EMBL/GenBank/DDBJ whole genome shotgun (WGS) entry which is preliminary data.</text>
</comment>
<keyword evidence="3 7" id="KW-0862">Zinc</keyword>
<dbReference type="InterPro" id="IPR036390">
    <property type="entry name" value="WH_DNA-bd_sf"/>
</dbReference>
<dbReference type="STRING" id="1452487.AVW16_02985"/>
<evidence type="ECO:0000256" key="5">
    <source>
        <dbReference type="ARBA" id="ARBA00023125"/>
    </source>
</evidence>
<protein>
    <submittedName>
        <fullName evidence="8">Transcriptional regulator</fullName>
    </submittedName>
</protein>
<feature type="binding site" evidence="7">
    <location>
        <position position="102"/>
    </location>
    <ligand>
        <name>Zn(2+)</name>
        <dbReference type="ChEBI" id="CHEBI:29105"/>
    </ligand>
</feature>
<dbReference type="Gene3D" id="1.10.10.10">
    <property type="entry name" value="Winged helix-like DNA-binding domain superfamily/Winged helix DNA-binding domain"/>
    <property type="match status" value="1"/>
</dbReference>
<evidence type="ECO:0000313" key="9">
    <source>
        <dbReference type="Proteomes" id="UP000076625"/>
    </source>
</evidence>
<dbReference type="Proteomes" id="UP000076625">
    <property type="component" value="Unassembled WGS sequence"/>
</dbReference>
<dbReference type="GO" id="GO:0008270">
    <property type="term" value="F:zinc ion binding"/>
    <property type="evidence" value="ECO:0007669"/>
    <property type="project" value="TreeGrafter"/>
</dbReference>
<evidence type="ECO:0000256" key="7">
    <source>
        <dbReference type="PIRSR" id="PIRSR602481-1"/>
    </source>
</evidence>
<comment type="similarity">
    <text evidence="1">Belongs to the Fur family.</text>
</comment>
<reference evidence="9" key="1">
    <citation type="submission" date="2016-01" db="EMBL/GenBank/DDBJ databases">
        <title>Draft genome of Chromobacterium sp. F49.</title>
        <authorList>
            <person name="Hong K.W."/>
        </authorList>
    </citation>
    <scope>NUCLEOTIDE SEQUENCE [LARGE SCALE GENOMIC DNA]</scope>
    <source>
        <strain evidence="9">CN10</strain>
    </source>
</reference>
<dbReference type="InterPro" id="IPR036388">
    <property type="entry name" value="WH-like_DNA-bd_sf"/>
</dbReference>
<dbReference type="RefSeq" id="WP_066614558.1">
    <property type="nucleotide sequence ID" value="NZ_LQQU01000059.1"/>
</dbReference>
<dbReference type="GO" id="GO:0045892">
    <property type="term" value="P:negative regulation of DNA-templated transcription"/>
    <property type="evidence" value="ECO:0007669"/>
    <property type="project" value="TreeGrafter"/>
</dbReference>
<dbReference type="SUPFAM" id="SSF46785">
    <property type="entry name" value="Winged helix' DNA-binding domain"/>
    <property type="match status" value="1"/>
</dbReference>